<comment type="caution">
    <text evidence="2">The sequence shown here is derived from an EMBL/GenBank/DDBJ whole genome shotgun (WGS) entry which is preliminary data.</text>
</comment>
<gene>
    <name evidence="2" type="ORF">RJT34_08764</name>
</gene>
<feature type="coiled-coil region" evidence="1">
    <location>
        <begin position="185"/>
        <end position="233"/>
    </location>
</feature>
<evidence type="ECO:0000313" key="2">
    <source>
        <dbReference type="EMBL" id="KAK7310951.1"/>
    </source>
</evidence>
<dbReference type="AlphaFoldDB" id="A0AAN9K6N0"/>
<reference evidence="2 3" key="1">
    <citation type="submission" date="2024-01" db="EMBL/GenBank/DDBJ databases">
        <title>The genomes of 5 underutilized Papilionoideae crops provide insights into root nodulation and disease resistance.</title>
        <authorList>
            <person name="Yuan L."/>
        </authorList>
    </citation>
    <scope>NUCLEOTIDE SEQUENCE [LARGE SCALE GENOMIC DNA]</scope>
    <source>
        <strain evidence="2">LY-2023</strain>
        <tissue evidence="2">Leaf</tissue>
    </source>
</reference>
<evidence type="ECO:0000256" key="1">
    <source>
        <dbReference type="SAM" id="Coils"/>
    </source>
</evidence>
<evidence type="ECO:0000313" key="3">
    <source>
        <dbReference type="Proteomes" id="UP001359559"/>
    </source>
</evidence>
<accession>A0AAN9K6N0</accession>
<dbReference type="Proteomes" id="UP001359559">
    <property type="component" value="Unassembled WGS sequence"/>
</dbReference>
<keyword evidence="3" id="KW-1185">Reference proteome</keyword>
<dbReference type="EMBL" id="JAYKXN010000002">
    <property type="protein sequence ID" value="KAK7310951.1"/>
    <property type="molecule type" value="Genomic_DNA"/>
</dbReference>
<organism evidence="2 3">
    <name type="scientific">Clitoria ternatea</name>
    <name type="common">Butterfly pea</name>
    <dbReference type="NCBI Taxonomy" id="43366"/>
    <lineage>
        <taxon>Eukaryota</taxon>
        <taxon>Viridiplantae</taxon>
        <taxon>Streptophyta</taxon>
        <taxon>Embryophyta</taxon>
        <taxon>Tracheophyta</taxon>
        <taxon>Spermatophyta</taxon>
        <taxon>Magnoliopsida</taxon>
        <taxon>eudicotyledons</taxon>
        <taxon>Gunneridae</taxon>
        <taxon>Pentapetalae</taxon>
        <taxon>rosids</taxon>
        <taxon>fabids</taxon>
        <taxon>Fabales</taxon>
        <taxon>Fabaceae</taxon>
        <taxon>Papilionoideae</taxon>
        <taxon>50 kb inversion clade</taxon>
        <taxon>NPAAA clade</taxon>
        <taxon>indigoferoid/millettioid clade</taxon>
        <taxon>Phaseoleae</taxon>
        <taxon>Clitoria</taxon>
    </lineage>
</organism>
<keyword evidence="1" id="KW-0175">Coiled coil</keyword>
<dbReference type="PANTHER" id="PTHR13690">
    <property type="entry name" value="TRANSCRIPTION FACTOR POSF21-RELATED"/>
    <property type="match status" value="1"/>
</dbReference>
<dbReference type="GO" id="GO:0005634">
    <property type="term" value="C:nucleus"/>
    <property type="evidence" value="ECO:0007669"/>
    <property type="project" value="TreeGrafter"/>
</dbReference>
<dbReference type="PANTHER" id="PTHR13690:SF111">
    <property type="entry name" value="BZIP TRANSCRIPTION FACTOR"/>
    <property type="match status" value="1"/>
</dbReference>
<name>A0AAN9K6N0_CLITE</name>
<protein>
    <submittedName>
        <fullName evidence="2">Uncharacterized protein</fullName>
    </submittedName>
</protein>
<sequence length="284" mass="32284">MRSSSSVPSGGKGFGFEKPIQLVFKASVEENDCVVESHAMNERTGDALEKMMEKVNRSANGEVTPSAQHQRSFSLDIPIGNFKIKDGITNLYPLKNQISQCSLGNSMDDKMLETTLEFGNSEFNVYELHKIMESDKLVEIASSDPKRVKRKRKMQYVIDLEHKFQTLQTGKTIMFDQFTKLQKDTYELKNKNNEYRLRLQALEQQSQLKDALKETLDSEVQRLRRVVAELGGESLITCMADQFPGFVFLLLHHTVTAPTQPSSPLTSSLLYPPFPALPYPDFEY</sequence>
<proteinExistence type="predicted"/>
<dbReference type="GO" id="GO:0003700">
    <property type="term" value="F:DNA-binding transcription factor activity"/>
    <property type="evidence" value="ECO:0007669"/>
    <property type="project" value="TreeGrafter"/>
</dbReference>